<dbReference type="AlphaFoldDB" id="G0IZY3"/>
<name>G0IZY3_CYCMS</name>
<evidence type="ECO:0000256" key="7">
    <source>
        <dbReference type="ARBA" id="ARBA00022833"/>
    </source>
</evidence>
<dbReference type="Pfam" id="PF01435">
    <property type="entry name" value="Peptidase_M48"/>
    <property type="match status" value="1"/>
</dbReference>
<feature type="transmembrane region" description="Helical" evidence="14">
    <location>
        <begin position="290"/>
        <end position="310"/>
    </location>
</feature>
<feature type="transmembrane region" description="Helical" evidence="14">
    <location>
        <begin position="174"/>
        <end position="193"/>
    </location>
</feature>
<keyword evidence="8 14" id="KW-1133">Transmembrane helix</keyword>
<dbReference type="RefSeq" id="WP_014020776.1">
    <property type="nucleotide sequence ID" value="NC_015914.1"/>
</dbReference>
<sequence>MDQETIKYLILLIVSFNFIFEKLIDYLNVNRKTTEIPANLIGYLDGAKLKESKVYQRTKYNFSLVSDTFSFVITFLLIVFGLFGWFDEWLRQYLQSPMVLTLTYFAIIFIGSDLLSLPFDYYQTFKIENDFGFNKSTVKTFFIDKVKGYLLSIIIGGALLSLLLWLILELGQDFWWIFWIVAALFMLLANLFYTGLILPLFNKLTPLEEGELKETITSYAQSVGFSLKNVFVMDGSKRSSKANAFFSGFGKRKKVVLYDTLIDQHSQEELVAVLAHEIGHYKKGHIKTGMVAGVLQTGLLLYILSLFIFSEPLSMALGANQMAIHLNIIGFTMLFSPISMIIGIGMNYLSRKNEFEADHFAKTTFSGLPLASALKTLSVKTLSDIDPHPAYVFIHYSHPPLLKRLERLE</sequence>
<feature type="transmembrane region" description="Helical" evidence="14">
    <location>
        <begin position="98"/>
        <end position="117"/>
    </location>
</feature>
<evidence type="ECO:0000256" key="3">
    <source>
        <dbReference type="ARBA" id="ARBA00022692"/>
    </source>
</evidence>
<dbReference type="InterPro" id="IPR027057">
    <property type="entry name" value="CAXX_Prtase_1"/>
</dbReference>
<evidence type="ECO:0000256" key="8">
    <source>
        <dbReference type="ARBA" id="ARBA00022989"/>
    </source>
</evidence>
<dbReference type="eggNOG" id="COG0501">
    <property type="taxonomic scope" value="Bacteria"/>
</dbReference>
<evidence type="ECO:0000256" key="13">
    <source>
        <dbReference type="RuleBase" id="RU003983"/>
    </source>
</evidence>
<keyword evidence="18" id="KW-1185">Reference proteome</keyword>
<protein>
    <submittedName>
        <fullName evidence="17">Peptidase M48 Ste24p</fullName>
    </submittedName>
</protein>
<feature type="binding site" evidence="12">
    <location>
        <position position="276"/>
    </location>
    <ligand>
        <name>Zn(2+)</name>
        <dbReference type="ChEBI" id="CHEBI:29105"/>
        <note>catalytic</note>
    </ligand>
</feature>
<accession>G0IZY3</accession>
<feature type="domain" description="CAAX prenyl protease 1 N-terminal" evidence="16">
    <location>
        <begin position="26"/>
        <end position="203"/>
    </location>
</feature>
<keyword evidence="5 13" id="KW-0378">Hydrolase</keyword>
<dbReference type="Proteomes" id="UP000001635">
    <property type="component" value="Chromosome"/>
</dbReference>
<comment type="cofactor">
    <cofactor evidence="12 13">
        <name>Zn(2+)</name>
        <dbReference type="ChEBI" id="CHEBI:29105"/>
    </cofactor>
    <text evidence="12 13">Binds 1 zinc ion per subunit.</text>
</comment>
<dbReference type="GO" id="GO:0046872">
    <property type="term" value="F:metal ion binding"/>
    <property type="evidence" value="ECO:0007669"/>
    <property type="project" value="UniProtKB-KW"/>
</dbReference>
<evidence type="ECO:0000256" key="1">
    <source>
        <dbReference type="ARBA" id="ARBA00004477"/>
    </source>
</evidence>
<evidence type="ECO:0000256" key="12">
    <source>
        <dbReference type="PIRSR" id="PIRSR627057-2"/>
    </source>
</evidence>
<keyword evidence="10 14" id="KW-0472">Membrane</keyword>
<keyword evidence="3 14" id="KW-0812">Transmembrane</keyword>
<feature type="binding site" evidence="12">
    <location>
        <position position="354"/>
    </location>
    <ligand>
        <name>Zn(2+)</name>
        <dbReference type="ChEBI" id="CHEBI:29105"/>
        <note>catalytic</note>
    </ligand>
</feature>
<keyword evidence="2 13" id="KW-0645">Protease</keyword>
<evidence type="ECO:0000259" key="16">
    <source>
        <dbReference type="Pfam" id="PF16491"/>
    </source>
</evidence>
<dbReference type="InterPro" id="IPR001915">
    <property type="entry name" value="Peptidase_M48"/>
</dbReference>
<dbReference type="GO" id="GO:0004222">
    <property type="term" value="F:metalloendopeptidase activity"/>
    <property type="evidence" value="ECO:0007669"/>
    <property type="project" value="InterPro"/>
</dbReference>
<keyword evidence="4 12" id="KW-0479">Metal-binding</keyword>
<feature type="transmembrane region" description="Helical" evidence="14">
    <location>
        <begin position="322"/>
        <end position="344"/>
    </location>
</feature>
<dbReference type="InterPro" id="IPR032456">
    <property type="entry name" value="Peptidase_M48_N"/>
</dbReference>
<feature type="active site" description="Proton donor" evidence="11">
    <location>
        <position position="358"/>
    </location>
</feature>
<gene>
    <name evidence="17" type="ordered locus">Cycma_2746</name>
</gene>
<dbReference type="FunFam" id="3.30.2010.10:FF:000002">
    <property type="entry name" value="CAAX prenyl protease"/>
    <property type="match status" value="1"/>
</dbReference>
<dbReference type="Gene3D" id="3.30.2010.10">
    <property type="entry name" value="Metalloproteases ('zincins'), catalytic domain"/>
    <property type="match status" value="1"/>
</dbReference>
<evidence type="ECO:0000256" key="10">
    <source>
        <dbReference type="ARBA" id="ARBA00023136"/>
    </source>
</evidence>
<dbReference type="GO" id="GO:0071586">
    <property type="term" value="P:CAAX-box protein processing"/>
    <property type="evidence" value="ECO:0007669"/>
    <property type="project" value="InterPro"/>
</dbReference>
<feature type="domain" description="Peptidase M48" evidence="15">
    <location>
        <begin position="206"/>
        <end position="409"/>
    </location>
</feature>
<comment type="similarity">
    <text evidence="13">Belongs to the peptidase M48 family.</text>
</comment>
<dbReference type="STRING" id="880070.Cycma_2746"/>
<feature type="binding site" evidence="12">
    <location>
        <position position="280"/>
    </location>
    <ligand>
        <name>Zn(2+)</name>
        <dbReference type="ChEBI" id="CHEBI:29105"/>
        <note>catalytic</note>
    </ligand>
</feature>
<dbReference type="CDD" id="cd07343">
    <property type="entry name" value="M48A_Zmpste24p_like"/>
    <property type="match status" value="1"/>
</dbReference>
<organism evidence="17 18">
    <name type="scientific">Cyclobacterium marinum (strain ATCC 25205 / DSM 745 / LMG 13164 / NCIMB 1802)</name>
    <name type="common">Flectobacillus marinus</name>
    <dbReference type="NCBI Taxonomy" id="880070"/>
    <lineage>
        <taxon>Bacteria</taxon>
        <taxon>Pseudomonadati</taxon>
        <taxon>Bacteroidota</taxon>
        <taxon>Cytophagia</taxon>
        <taxon>Cytophagales</taxon>
        <taxon>Cyclobacteriaceae</taxon>
        <taxon>Cyclobacterium</taxon>
    </lineage>
</organism>
<evidence type="ECO:0000256" key="9">
    <source>
        <dbReference type="ARBA" id="ARBA00023049"/>
    </source>
</evidence>
<evidence type="ECO:0000259" key="15">
    <source>
        <dbReference type="Pfam" id="PF01435"/>
    </source>
</evidence>
<dbReference type="KEGG" id="cmr:Cycma_2746"/>
<dbReference type="PANTHER" id="PTHR10120">
    <property type="entry name" value="CAAX PRENYL PROTEASE 1"/>
    <property type="match status" value="1"/>
</dbReference>
<dbReference type="EMBL" id="CP002955">
    <property type="protein sequence ID" value="AEL26485.1"/>
    <property type="molecule type" value="Genomic_DNA"/>
</dbReference>
<reference evidence="18" key="1">
    <citation type="submission" date="2011-07" db="EMBL/GenBank/DDBJ databases">
        <title>The complete genome of Cyclobacterium marinum DSM 745.</title>
        <authorList>
            <person name="Lucas S."/>
            <person name="Han J."/>
            <person name="Lapidus A."/>
            <person name="Bruce D."/>
            <person name="Goodwin L."/>
            <person name="Pitluck S."/>
            <person name="Peters L."/>
            <person name="Kyrpides N."/>
            <person name="Mavromatis K."/>
            <person name="Ivanova N."/>
            <person name="Ovchinnikova G."/>
            <person name="Chertkov O."/>
            <person name="Detter J.C."/>
            <person name="Tapia R."/>
            <person name="Han C."/>
            <person name="Land M."/>
            <person name="Hauser L."/>
            <person name="Markowitz V."/>
            <person name="Cheng J.-F."/>
            <person name="Hugenholtz P."/>
            <person name="Woyke T."/>
            <person name="Wu D."/>
            <person name="Tindall B."/>
            <person name="Schuetze A."/>
            <person name="Brambilla E."/>
            <person name="Klenk H.-P."/>
            <person name="Eisen J.A."/>
        </authorList>
    </citation>
    <scope>NUCLEOTIDE SEQUENCE [LARGE SCALE GENOMIC DNA]</scope>
    <source>
        <strain evidence="18">ATCC 25205 / DSM 745 / LMG 13164 / NCIMB 1802</strain>
    </source>
</reference>
<comment type="subcellular location">
    <subcellularLocation>
        <location evidence="1">Endoplasmic reticulum membrane</location>
        <topology evidence="1">Multi-pass membrane protein</topology>
    </subcellularLocation>
</comment>
<feature type="active site" evidence="11">
    <location>
        <position position="277"/>
    </location>
</feature>
<keyword evidence="7 12" id="KW-0862">Zinc</keyword>
<evidence type="ECO:0000256" key="6">
    <source>
        <dbReference type="ARBA" id="ARBA00022824"/>
    </source>
</evidence>
<dbReference type="HOGENOM" id="CLU_025947_1_0_10"/>
<evidence type="ECO:0000313" key="17">
    <source>
        <dbReference type="EMBL" id="AEL26485.1"/>
    </source>
</evidence>
<evidence type="ECO:0000313" key="18">
    <source>
        <dbReference type="Proteomes" id="UP000001635"/>
    </source>
</evidence>
<evidence type="ECO:0000256" key="4">
    <source>
        <dbReference type="ARBA" id="ARBA00022723"/>
    </source>
</evidence>
<feature type="transmembrane region" description="Helical" evidence="14">
    <location>
        <begin position="60"/>
        <end position="86"/>
    </location>
</feature>
<keyword evidence="6" id="KW-0256">Endoplasmic reticulum</keyword>
<evidence type="ECO:0000256" key="14">
    <source>
        <dbReference type="SAM" id="Phobius"/>
    </source>
</evidence>
<evidence type="ECO:0000256" key="2">
    <source>
        <dbReference type="ARBA" id="ARBA00022670"/>
    </source>
</evidence>
<proteinExistence type="inferred from homology"/>
<dbReference type="Pfam" id="PF16491">
    <property type="entry name" value="Peptidase_M48_N"/>
    <property type="match status" value="1"/>
</dbReference>
<keyword evidence="9 13" id="KW-0482">Metalloprotease</keyword>
<evidence type="ECO:0000256" key="11">
    <source>
        <dbReference type="PIRSR" id="PIRSR627057-1"/>
    </source>
</evidence>
<feature type="transmembrane region" description="Helical" evidence="14">
    <location>
        <begin position="149"/>
        <end position="168"/>
    </location>
</feature>
<evidence type="ECO:0000256" key="5">
    <source>
        <dbReference type="ARBA" id="ARBA00022801"/>
    </source>
</evidence>
<dbReference type="OrthoDB" id="9781930at2"/>